<organism evidence="1 2">
    <name type="scientific">Microbacterium aquimaris</name>
    <dbReference type="NCBI Taxonomy" id="459816"/>
    <lineage>
        <taxon>Bacteria</taxon>
        <taxon>Bacillati</taxon>
        <taxon>Actinomycetota</taxon>
        <taxon>Actinomycetes</taxon>
        <taxon>Micrococcales</taxon>
        <taxon>Microbacteriaceae</taxon>
        <taxon>Microbacterium</taxon>
    </lineage>
</organism>
<comment type="caution">
    <text evidence="1">The sequence shown here is derived from an EMBL/GenBank/DDBJ whole genome shotgun (WGS) entry which is preliminary data.</text>
</comment>
<accession>A0ABU5N7V4</accession>
<proteinExistence type="predicted"/>
<dbReference type="Proteomes" id="UP001291912">
    <property type="component" value="Unassembled WGS sequence"/>
</dbReference>
<dbReference type="EMBL" id="JAWJYN010000002">
    <property type="protein sequence ID" value="MDZ8162158.1"/>
    <property type="molecule type" value="Genomic_DNA"/>
</dbReference>
<dbReference type="RefSeq" id="WP_194424640.1">
    <property type="nucleotide sequence ID" value="NZ_BAAAPT010000002.1"/>
</dbReference>
<sequence length="190" mass="21370">MELSDDDGLDTAMPASRDYRTCAECGRDCTPDATVDPRYGARIAFVCEEHGAQSIVDPWADIREASPPRVVDLIPGDAYELTTEHGTRIIIDRRPGRRRWMRLPSLDGPLNLDPSDGKWQRLAGVRPSVPAPAHERARWAEFECPIRIGESIWIFKGVHTYWMTTAVVDVRVISDDEIPTEVPVTQDDDD</sequence>
<protein>
    <submittedName>
        <fullName evidence="1">Uncharacterized protein</fullName>
    </submittedName>
</protein>
<reference evidence="1 2" key="1">
    <citation type="submission" date="2023-10" db="EMBL/GenBank/DDBJ databases">
        <title>Microbacterium xanthum sp. nov., isolated from seaweed.</title>
        <authorList>
            <person name="Lee S.D."/>
        </authorList>
    </citation>
    <scope>NUCLEOTIDE SEQUENCE [LARGE SCALE GENOMIC DNA]</scope>
    <source>
        <strain evidence="1 2">KCTC 19124</strain>
    </source>
</reference>
<evidence type="ECO:0000313" key="1">
    <source>
        <dbReference type="EMBL" id="MDZ8162158.1"/>
    </source>
</evidence>
<gene>
    <name evidence="1" type="ORF">R2Q92_09920</name>
</gene>
<name>A0ABU5N7V4_9MICO</name>
<evidence type="ECO:0000313" key="2">
    <source>
        <dbReference type="Proteomes" id="UP001291912"/>
    </source>
</evidence>
<keyword evidence="2" id="KW-1185">Reference proteome</keyword>